<gene>
    <name evidence="5" type="ORF">MZV50_19760</name>
</gene>
<proteinExistence type="predicted"/>
<name>A0ABY4ZPQ6_9CAUL</name>
<dbReference type="Gene3D" id="2.40.50.100">
    <property type="match status" value="1"/>
</dbReference>
<keyword evidence="6" id="KW-1185">Reference proteome</keyword>
<feature type="transmembrane region" description="Helical" evidence="2">
    <location>
        <begin position="32"/>
        <end position="52"/>
    </location>
</feature>
<accession>A0ABY4ZPQ6</accession>
<dbReference type="Gene3D" id="1.10.287.470">
    <property type="entry name" value="Helix hairpin bin"/>
    <property type="match status" value="1"/>
</dbReference>
<feature type="compositionally biased region" description="Basic and acidic residues" evidence="1">
    <location>
        <begin position="1"/>
        <end position="15"/>
    </location>
</feature>
<dbReference type="InterPro" id="IPR058634">
    <property type="entry name" value="AaeA-lik-b-barrel"/>
</dbReference>
<feature type="domain" description="p-hydroxybenzoic acid efflux pump subunit AaeA-like beta-barrel" evidence="4">
    <location>
        <begin position="283"/>
        <end position="375"/>
    </location>
</feature>
<dbReference type="InterPro" id="IPR058625">
    <property type="entry name" value="MdtA-like_BSH"/>
</dbReference>
<evidence type="ECO:0000313" key="5">
    <source>
        <dbReference type="EMBL" id="USQ94787.1"/>
    </source>
</evidence>
<dbReference type="InterPro" id="IPR050739">
    <property type="entry name" value="MFP"/>
</dbReference>
<dbReference type="EMBL" id="CP096040">
    <property type="protein sequence ID" value="USQ94787.1"/>
    <property type="molecule type" value="Genomic_DNA"/>
</dbReference>
<evidence type="ECO:0000259" key="3">
    <source>
        <dbReference type="Pfam" id="PF25917"/>
    </source>
</evidence>
<feature type="region of interest" description="Disordered" evidence="1">
    <location>
        <begin position="1"/>
        <end position="21"/>
    </location>
</feature>
<reference evidence="5 6" key="1">
    <citation type="submission" date="2022-04" db="EMBL/GenBank/DDBJ databases">
        <title>Genome sequence of soybean root-associated Caulobacter segnis RL271.</title>
        <authorList>
            <person name="Longley R."/>
            <person name="Bonito G."/>
            <person name="Trigodet F."/>
            <person name="Crosson S."/>
            <person name="Fiebig A."/>
        </authorList>
    </citation>
    <scope>NUCLEOTIDE SEQUENCE [LARGE SCALE GENOMIC DNA]</scope>
    <source>
        <strain evidence="5 6">RL271</strain>
    </source>
</reference>
<feature type="domain" description="Multidrug resistance protein MdtA-like barrel-sandwich hybrid" evidence="3">
    <location>
        <begin position="70"/>
        <end position="278"/>
    </location>
</feature>
<evidence type="ECO:0000259" key="4">
    <source>
        <dbReference type="Pfam" id="PF25963"/>
    </source>
</evidence>
<evidence type="ECO:0000256" key="2">
    <source>
        <dbReference type="SAM" id="Phobius"/>
    </source>
</evidence>
<dbReference type="Pfam" id="PF25963">
    <property type="entry name" value="Beta-barrel_AAEA"/>
    <property type="match status" value="1"/>
</dbReference>
<dbReference type="PRINTS" id="PR01490">
    <property type="entry name" value="RTXTOXIND"/>
</dbReference>
<protein>
    <submittedName>
        <fullName evidence="5">HlyD family secretion protein</fullName>
    </submittedName>
</protein>
<dbReference type="Pfam" id="PF25917">
    <property type="entry name" value="BSH_RND"/>
    <property type="match status" value="1"/>
</dbReference>
<dbReference type="Gene3D" id="2.40.30.170">
    <property type="match status" value="1"/>
</dbReference>
<dbReference type="SUPFAM" id="SSF111369">
    <property type="entry name" value="HlyD-like secretion proteins"/>
    <property type="match status" value="2"/>
</dbReference>
<keyword evidence="2" id="KW-1133">Transmembrane helix</keyword>
<keyword evidence="2" id="KW-0472">Membrane</keyword>
<dbReference type="PANTHER" id="PTHR30386:SF24">
    <property type="entry name" value="MULTIDRUG RESISTANCE EFFLUX PUMP"/>
    <property type="match status" value="1"/>
</dbReference>
<evidence type="ECO:0000313" key="6">
    <source>
        <dbReference type="Proteomes" id="UP001057520"/>
    </source>
</evidence>
<organism evidence="5 6">
    <name type="scientific">Caulobacter segnis</name>
    <dbReference type="NCBI Taxonomy" id="88688"/>
    <lineage>
        <taxon>Bacteria</taxon>
        <taxon>Pseudomonadati</taxon>
        <taxon>Pseudomonadota</taxon>
        <taxon>Alphaproteobacteria</taxon>
        <taxon>Caulobacterales</taxon>
        <taxon>Caulobacteraceae</taxon>
        <taxon>Caulobacter</taxon>
    </lineage>
</organism>
<dbReference type="PANTHER" id="PTHR30386">
    <property type="entry name" value="MEMBRANE FUSION SUBUNIT OF EMRAB-TOLC MULTIDRUG EFFLUX PUMP"/>
    <property type="match status" value="1"/>
</dbReference>
<keyword evidence="2" id="KW-0812">Transmembrane</keyword>
<evidence type="ECO:0000256" key="1">
    <source>
        <dbReference type="SAM" id="MobiDB-lite"/>
    </source>
</evidence>
<dbReference type="Proteomes" id="UP001057520">
    <property type="component" value="Chromosome"/>
</dbReference>
<sequence length="379" mass="39274">MTDATFKDSLGKEGPVEAPAAKARKAPFSRKTVLAVGGAIVVAAGGAALIAMPKASVSTDAAYLQADSSSVAPKVRGLVAQVLVGHNQTVKRGDPLVRIDPEEFDARVASAEADVGNAEAAAASARAALISLDAEQRLAGSNIRAARTAIAAADAENVRAQADRRRYEDLADSGAVARRDVERFRAAAVGAQSAAEGSRAQLAVSEDQAAVTAAKRATLSANLAQAEAAVARAHAALVLARQDQAHTVIVSPIDGVVGDRQAEPGDYVQPGTRLMTIVPVRALYVVANFKETQVERMLPGQEAAIKVDALGGKALKGHVESFAPGSGSQFSLLPFEPGTGNFTKIVQRVPVRIRFDPGQADVARLRPGLSTTVKVELKS</sequence>